<accession>A0A816DVK1</accession>
<gene>
    <name evidence="2" type="ORF">JXQ802_LOCUS53000</name>
    <name evidence="1" type="ORF">PYM288_LOCUS36634</name>
</gene>
<comment type="caution">
    <text evidence="2">The sequence shown here is derived from an EMBL/GenBank/DDBJ whole genome shotgun (WGS) entry which is preliminary data.</text>
</comment>
<dbReference type="EMBL" id="CAJNOH010007250">
    <property type="protein sequence ID" value="CAF1453157.1"/>
    <property type="molecule type" value="Genomic_DNA"/>
</dbReference>
<dbReference type="EMBL" id="CAJNOL010008894">
    <property type="protein sequence ID" value="CAF1639654.1"/>
    <property type="molecule type" value="Genomic_DNA"/>
</dbReference>
<dbReference type="Proteomes" id="UP000663854">
    <property type="component" value="Unassembled WGS sequence"/>
</dbReference>
<sequence length="146" mass="17370">MLFFKTIEKDFRQQNPNHKRPIGFDHWWQDTDGARLLGVIKDVDLFVYLCNAKRYPTNLDNTHILPNPPKRLPPQYTVEVKFVKNDIEIDEFRNEIKKRYKSTFTVENMLGAMRYNSRHIRVDSCDRKDYESILNSGFIGIQGQLF</sequence>
<evidence type="ECO:0000313" key="3">
    <source>
        <dbReference type="Proteomes" id="UP000663870"/>
    </source>
</evidence>
<reference evidence="2" key="1">
    <citation type="submission" date="2021-02" db="EMBL/GenBank/DDBJ databases">
        <authorList>
            <person name="Nowell W R."/>
        </authorList>
    </citation>
    <scope>NUCLEOTIDE SEQUENCE</scope>
</reference>
<proteinExistence type="predicted"/>
<organism evidence="2 3">
    <name type="scientific">Rotaria sordida</name>
    <dbReference type="NCBI Taxonomy" id="392033"/>
    <lineage>
        <taxon>Eukaryota</taxon>
        <taxon>Metazoa</taxon>
        <taxon>Spiralia</taxon>
        <taxon>Gnathifera</taxon>
        <taxon>Rotifera</taxon>
        <taxon>Eurotatoria</taxon>
        <taxon>Bdelloidea</taxon>
        <taxon>Philodinida</taxon>
        <taxon>Philodinidae</taxon>
        <taxon>Rotaria</taxon>
    </lineage>
</organism>
<protein>
    <submittedName>
        <fullName evidence="2">Uncharacterized protein</fullName>
    </submittedName>
</protein>
<evidence type="ECO:0000313" key="1">
    <source>
        <dbReference type="EMBL" id="CAF1453157.1"/>
    </source>
</evidence>
<keyword evidence="3" id="KW-1185">Reference proteome</keyword>
<name>A0A816DVK1_9BILA</name>
<evidence type="ECO:0000313" key="2">
    <source>
        <dbReference type="EMBL" id="CAF1639654.1"/>
    </source>
</evidence>
<dbReference type="AlphaFoldDB" id="A0A816DVK1"/>
<dbReference type="Proteomes" id="UP000663870">
    <property type="component" value="Unassembled WGS sequence"/>
</dbReference>